<evidence type="ECO:0000313" key="1">
    <source>
        <dbReference type="EMBL" id="MDE4908132.1"/>
    </source>
</evidence>
<dbReference type="Proteomes" id="UP001143747">
    <property type="component" value="Unassembled WGS sequence"/>
</dbReference>
<evidence type="ECO:0008006" key="3">
    <source>
        <dbReference type="Google" id="ProtNLM"/>
    </source>
</evidence>
<sequence length="220" mass="23308">MIRKTFTILLSAAFLVSMAAAMTGTVGGDIGYYTVDAGIDGADVYFDDDLKGVTGADGTLTVDVYVTGTPYTTYKVEKQGYETYSGKITDYPAEGQIVTLTATLEPQMIGGDKGYYKLTTNVPDANVYFGNDFKGVTGEDGTLTIDIYTTGTPYTTYKVEKPGYTTYTGTLAQHPASGEIVQISADLVMIPVTEPTQSPFPVAGIFGLAAVGALLLSRRA</sequence>
<organism evidence="1 2">
    <name type="scientific">Methanogenium marinum</name>
    <dbReference type="NCBI Taxonomy" id="348610"/>
    <lineage>
        <taxon>Archaea</taxon>
        <taxon>Methanobacteriati</taxon>
        <taxon>Methanobacteriota</taxon>
        <taxon>Stenosarchaea group</taxon>
        <taxon>Methanomicrobia</taxon>
        <taxon>Methanomicrobiales</taxon>
        <taxon>Methanomicrobiaceae</taxon>
        <taxon>Methanogenium</taxon>
    </lineage>
</organism>
<dbReference type="EMBL" id="JAKELO010000002">
    <property type="protein sequence ID" value="MDE4908132.1"/>
    <property type="molecule type" value="Genomic_DNA"/>
</dbReference>
<gene>
    <name evidence="1" type="ORF">L0665_05855</name>
</gene>
<dbReference type="AlphaFoldDB" id="A0A9Q4KSU4"/>
<keyword evidence="2" id="KW-1185">Reference proteome</keyword>
<evidence type="ECO:0000313" key="2">
    <source>
        <dbReference type="Proteomes" id="UP001143747"/>
    </source>
</evidence>
<proteinExistence type="predicted"/>
<dbReference type="RefSeq" id="WP_274924768.1">
    <property type="nucleotide sequence ID" value="NZ_JAKELO010000002.1"/>
</dbReference>
<accession>A0A9Q4KSU4</accession>
<comment type="caution">
    <text evidence="1">The sequence shown here is derived from an EMBL/GenBank/DDBJ whole genome shotgun (WGS) entry which is preliminary data.</text>
</comment>
<name>A0A9Q4KSU4_9EURY</name>
<protein>
    <recommendedName>
        <fullName evidence="3">PEGA domain protein</fullName>
    </recommendedName>
</protein>
<reference evidence="1" key="1">
    <citation type="submission" date="2022-01" db="EMBL/GenBank/DDBJ databases">
        <title>Draft genome of Methanogenium marinum DSM 15558.</title>
        <authorList>
            <person name="Chen S.-C."/>
            <person name="You Y.-T."/>
        </authorList>
    </citation>
    <scope>NUCLEOTIDE SEQUENCE</scope>
    <source>
        <strain evidence="1">DSM 15558</strain>
    </source>
</reference>